<keyword evidence="11" id="KW-1133">Transmembrane helix</keyword>
<evidence type="ECO:0000256" key="8">
    <source>
        <dbReference type="ARBA" id="ARBA00048679"/>
    </source>
</evidence>
<keyword evidence="2" id="KW-0723">Serine/threonine-protein kinase</keyword>
<feature type="binding site" evidence="9">
    <location>
        <position position="105"/>
    </location>
    <ligand>
        <name>ATP</name>
        <dbReference type="ChEBI" id="CHEBI:30616"/>
    </ligand>
</feature>
<dbReference type="GO" id="GO:0005524">
    <property type="term" value="F:ATP binding"/>
    <property type="evidence" value="ECO:0007669"/>
    <property type="project" value="UniProtKB-UniRule"/>
</dbReference>
<dbReference type="RefSeq" id="WP_231934518.1">
    <property type="nucleotide sequence ID" value="NZ_SJPR01000004.1"/>
</dbReference>
<keyword evidence="11" id="KW-0472">Membrane</keyword>
<dbReference type="InterPro" id="IPR011009">
    <property type="entry name" value="Kinase-like_dom_sf"/>
</dbReference>
<dbReference type="PANTHER" id="PTHR43289:SF6">
    <property type="entry name" value="SERINE_THREONINE-PROTEIN KINASE NEKL-3"/>
    <property type="match status" value="1"/>
</dbReference>
<dbReference type="EC" id="2.7.11.1" evidence="1"/>
<dbReference type="SMART" id="SM00220">
    <property type="entry name" value="S_TKc"/>
    <property type="match status" value="1"/>
</dbReference>
<dbReference type="CDD" id="cd14014">
    <property type="entry name" value="STKc_PknB_like"/>
    <property type="match status" value="1"/>
</dbReference>
<dbReference type="GO" id="GO:0004674">
    <property type="term" value="F:protein serine/threonine kinase activity"/>
    <property type="evidence" value="ECO:0007669"/>
    <property type="project" value="UniProtKB-KW"/>
</dbReference>
<keyword evidence="3 13" id="KW-0808">Transferase</keyword>
<evidence type="ECO:0000256" key="7">
    <source>
        <dbReference type="ARBA" id="ARBA00047899"/>
    </source>
</evidence>
<dbReference type="PROSITE" id="PS00107">
    <property type="entry name" value="PROTEIN_KINASE_ATP"/>
    <property type="match status" value="1"/>
</dbReference>
<feature type="compositionally biased region" description="Low complexity" evidence="10">
    <location>
        <begin position="452"/>
        <end position="497"/>
    </location>
</feature>
<keyword evidence="6 9" id="KW-0067">ATP-binding</keyword>
<dbReference type="FunFam" id="1.10.510.10:FF:000021">
    <property type="entry name" value="Serine/threonine protein kinase"/>
    <property type="match status" value="1"/>
</dbReference>
<keyword evidence="4 9" id="KW-0547">Nucleotide-binding</keyword>
<dbReference type="InterPro" id="IPR000719">
    <property type="entry name" value="Prot_kinase_dom"/>
</dbReference>
<evidence type="ECO:0000256" key="9">
    <source>
        <dbReference type="PROSITE-ProRule" id="PRU10141"/>
    </source>
</evidence>
<dbReference type="Gene3D" id="1.10.510.10">
    <property type="entry name" value="Transferase(Phosphotransferase) domain 1"/>
    <property type="match status" value="1"/>
</dbReference>
<evidence type="ECO:0000256" key="1">
    <source>
        <dbReference type="ARBA" id="ARBA00012513"/>
    </source>
</evidence>
<evidence type="ECO:0000313" key="13">
    <source>
        <dbReference type="EMBL" id="TWT95896.1"/>
    </source>
</evidence>
<keyword evidence="11" id="KW-0812">Transmembrane</keyword>
<keyword evidence="14" id="KW-1185">Reference proteome</keyword>
<dbReference type="GO" id="GO:0106310">
    <property type="term" value="F:protein serine kinase activity"/>
    <property type="evidence" value="ECO:0007669"/>
    <property type="project" value="RHEA"/>
</dbReference>
<feature type="domain" description="Protein kinase" evidence="12">
    <location>
        <begin position="76"/>
        <end position="344"/>
    </location>
</feature>
<protein>
    <recommendedName>
        <fullName evidence="1">non-specific serine/threonine protein kinase</fullName>
        <ecNumber evidence="1">2.7.11.1</ecNumber>
    </recommendedName>
</protein>
<dbReference type="FunFam" id="3.30.200.20:FF:000035">
    <property type="entry name" value="Serine/threonine protein kinase Stk1"/>
    <property type="match status" value="1"/>
</dbReference>
<organism evidence="13 14">
    <name type="scientific">Botrimarina colliarenosi</name>
    <dbReference type="NCBI Taxonomy" id="2528001"/>
    <lineage>
        <taxon>Bacteria</taxon>
        <taxon>Pseudomonadati</taxon>
        <taxon>Planctomycetota</taxon>
        <taxon>Planctomycetia</taxon>
        <taxon>Pirellulales</taxon>
        <taxon>Lacipirellulaceae</taxon>
        <taxon>Botrimarina</taxon>
    </lineage>
</organism>
<dbReference type="SUPFAM" id="SSF56112">
    <property type="entry name" value="Protein kinase-like (PK-like)"/>
    <property type="match status" value="1"/>
</dbReference>
<dbReference type="Pfam" id="PF00069">
    <property type="entry name" value="Pkinase"/>
    <property type="match status" value="1"/>
</dbReference>
<evidence type="ECO:0000256" key="3">
    <source>
        <dbReference type="ARBA" id="ARBA00022679"/>
    </source>
</evidence>
<evidence type="ECO:0000256" key="2">
    <source>
        <dbReference type="ARBA" id="ARBA00022527"/>
    </source>
</evidence>
<dbReference type="PROSITE" id="PS50011">
    <property type="entry name" value="PROTEIN_KINASE_DOM"/>
    <property type="match status" value="1"/>
</dbReference>
<evidence type="ECO:0000256" key="5">
    <source>
        <dbReference type="ARBA" id="ARBA00022777"/>
    </source>
</evidence>
<gene>
    <name evidence="13" type="primary">prkC_10</name>
    <name evidence="13" type="ORF">Pla108_29730</name>
</gene>
<dbReference type="InterPro" id="IPR017441">
    <property type="entry name" value="Protein_kinase_ATP_BS"/>
</dbReference>
<evidence type="ECO:0000256" key="11">
    <source>
        <dbReference type="SAM" id="Phobius"/>
    </source>
</evidence>
<dbReference type="Proteomes" id="UP000317421">
    <property type="component" value="Unassembled WGS sequence"/>
</dbReference>
<comment type="caution">
    <text evidence="13">The sequence shown here is derived from an EMBL/GenBank/DDBJ whole genome shotgun (WGS) entry which is preliminary data.</text>
</comment>
<comment type="catalytic activity">
    <reaction evidence="7">
        <text>L-threonyl-[protein] + ATP = O-phospho-L-threonyl-[protein] + ADP + H(+)</text>
        <dbReference type="Rhea" id="RHEA:46608"/>
        <dbReference type="Rhea" id="RHEA-COMP:11060"/>
        <dbReference type="Rhea" id="RHEA-COMP:11605"/>
        <dbReference type="ChEBI" id="CHEBI:15378"/>
        <dbReference type="ChEBI" id="CHEBI:30013"/>
        <dbReference type="ChEBI" id="CHEBI:30616"/>
        <dbReference type="ChEBI" id="CHEBI:61977"/>
        <dbReference type="ChEBI" id="CHEBI:456216"/>
        <dbReference type="EC" id="2.7.11.1"/>
    </reaction>
</comment>
<feature type="compositionally biased region" description="Low complexity" evidence="10">
    <location>
        <begin position="388"/>
        <end position="405"/>
    </location>
</feature>
<accession>A0A5C6A8Z1</accession>
<evidence type="ECO:0000259" key="12">
    <source>
        <dbReference type="PROSITE" id="PS50011"/>
    </source>
</evidence>
<feature type="region of interest" description="Disordered" evidence="10">
    <location>
        <begin position="372"/>
        <end position="561"/>
    </location>
</feature>
<dbReference type="EMBL" id="SJPR01000004">
    <property type="protein sequence ID" value="TWT95896.1"/>
    <property type="molecule type" value="Genomic_DNA"/>
</dbReference>
<comment type="catalytic activity">
    <reaction evidence="8">
        <text>L-seryl-[protein] + ATP = O-phospho-L-seryl-[protein] + ADP + H(+)</text>
        <dbReference type="Rhea" id="RHEA:17989"/>
        <dbReference type="Rhea" id="RHEA-COMP:9863"/>
        <dbReference type="Rhea" id="RHEA-COMP:11604"/>
        <dbReference type="ChEBI" id="CHEBI:15378"/>
        <dbReference type="ChEBI" id="CHEBI:29999"/>
        <dbReference type="ChEBI" id="CHEBI:30616"/>
        <dbReference type="ChEBI" id="CHEBI:83421"/>
        <dbReference type="ChEBI" id="CHEBI:456216"/>
        <dbReference type="EC" id="2.7.11.1"/>
    </reaction>
</comment>
<reference evidence="13 14" key="1">
    <citation type="submission" date="2019-02" db="EMBL/GenBank/DDBJ databases">
        <title>Deep-cultivation of Planctomycetes and their phenomic and genomic characterization uncovers novel biology.</title>
        <authorList>
            <person name="Wiegand S."/>
            <person name="Jogler M."/>
            <person name="Boedeker C."/>
            <person name="Pinto D."/>
            <person name="Vollmers J."/>
            <person name="Rivas-Marin E."/>
            <person name="Kohn T."/>
            <person name="Peeters S.H."/>
            <person name="Heuer A."/>
            <person name="Rast P."/>
            <person name="Oberbeckmann S."/>
            <person name="Bunk B."/>
            <person name="Jeske O."/>
            <person name="Meyerdierks A."/>
            <person name="Storesund J.E."/>
            <person name="Kallscheuer N."/>
            <person name="Luecker S."/>
            <person name="Lage O.M."/>
            <person name="Pohl T."/>
            <person name="Merkel B.J."/>
            <person name="Hornburger P."/>
            <person name="Mueller R.-W."/>
            <person name="Bruemmer F."/>
            <person name="Labrenz M."/>
            <person name="Spormann A.M."/>
            <person name="Op Den Camp H."/>
            <person name="Overmann J."/>
            <person name="Amann R."/>
            <person name="Jetten M.S.M."/>
            <person name="Mascher T."/>
            <person name="Medema M.H."/>
            <person name="Devos D.P."/>
            <person name="Kaster A.-K."/>
            <person name="Ovreas L."/>
            <person name="Rohde M."/>
            <person name="Galperin M.Y."/>
            <person name="Jogler C."/>
        </authorList>
    </citation>
    <scope>NUCLEOTIDE SEQUENCE [LARGE SCALE GENOMIC DNA]</scope>
    <source>
        <strain evidence="13 14">Pla108</strain>
    </source>
</reference>
<proteinExistence type="predicted"/>
<evidence type="ECO:0000256" key="4">
    <source>
        <dbReference type="ARBA" id="ARBA00022741"/>
    </source>
</evidence>
<dbReference type="InterPro" id="IPR008271">
    <property type="entry name" value="Ser/Thr_kinase_AS"/>
</dbReference>
<evidence type="ECO:0000256" key="10">
    <source>
        <dbReference type="SAM" id="MobiDB-lite"/>
    </source>
</evidence>
<name>A0A5C6A8Z1_9BACT</name>
<dbReference type="Gene3D" id="3.30.200.20">
    <property type="entry name" value="Phosphorylase Kinase, domain 1"/>
    <property type="match status" value="1"/>
</dbReference>
<sequence length="595" mass="63119">MSQDASDKLIDLVKRSELVPSKKLDSFLEKAAQAPGGVPASQDKVAEMLVADGLLTRWQADKLLAGKHRGFRLGKYKLLGEIGKGGMSHVYLAEHVLMERRVAIKVLPRQRVKDRSYLARFQLEARAAARLDDPNIVRVFDIDTDTSGGGQTHYIVMEYVDGRDLHQTVSKNGPLPFATAVRYIAQVATGLQHAHEMGLVHRDIKPANCLVDHNGVVKLLDMGLAKLNDDETSLTLANDENVLGTADYLAPEQALNSHSADARADIYSLGCTFYFLLVGRPPFPDGTISERLLKHQVEEPQSLLTIRPDTPLTLVDLCSRMMSKKPDDRPQTAGDVSRLLNDWLAERGETTVGAGSSGSGFRSAGEGLGSGVGSGILSRFTQTPPPGSLSRPGSGAGTSGASDTAKLYAAPSVDTDEDIGLAPLDEDEMSPKARQAKKAAASSGVLSDESNAKLGSKGAASKSGAAPSDATKGASSKSSASKSGVKRSSSGSAAAKSGPEKPATDRGVDSNAGEAASLSSPSRAVKPKSIFDEEYAAPTGEDPYQRRARRAAESDYDPLHPPGYVNPYTKTPWWVFVIGALFAALVIFVVAKLVG</sequence>
<dbReference type="AlphaFoldDB" id="A0A5C6A8Z1"/>
<dbReference type="PANTHER" id="PTHR43289">
    <property type="entry name" value="MITOGEN-ACTIVATED PROTEIN KINASE KINASE KINASE 20-RELATED"/>
    <property type="match status" value="1"/>
</dbReference>
<evidence type="ECO:0000256" key="6">
    <source>
        <dbReference type="ARBA" id="ARBA00022840"/>
    </source>
</evidence>
<feature type="transmembrane region" description="Helical" evidence="11">
    <location>
        <begin position="573"/>
        <end position="594"/>
    </location>
</feature>
<keyword evidence="5 13" id="KW-0418">Kinase</keyword>
<feature type="compositionally biased region" description="Basic and acidic residues" evidence="10">
    <location>
        <begin position="498"/>
        <end position="508"/>
    </location>
</feature>
<feature type="compositionally biased region" description="Acidic residues" evidence="10">
    <location>
        <begin position="414"/>
        <end position="428"/>
    </location>
</feature>
<evidence type="ECO:0000313" key="14">
    <source>
        <dbReference type="Proteomes" id="UP000317421"/>
    </source>
</evidence>
<dbReference type="PROSITE" id="PS00108">
    <property type="entry name" value="PROTEIN_KINASE_ST"/>
    <property type="match status" value="1"/>
</dbReference>